<dbReference type="Gene3D" id="3.30.70.330">
    <property type="match status" value="2"/>
</dbReference>
<dbReference type="InterPro" id="IPR050374">
    <property type="entry name" value="RRT5_SRSF_SR"/>
</dbReference>
<dbReference type="EMBL" id="FQNF01000036">
    <property type="protein sequence ID" value="SGZ39990.1"/>
    <property type="molecule type" value="Genomic_DNA"/>
</dbReference>
<name>A0A1L0FK83_9ASCO</name>
<keyword evidence="3" id="KW-0677">Repeat</keyword>
<dbReference type="GO" id="GO:0000993">
    <property type="term" value="F:RNA polymerase II complex binding"/>
    <property type="evidence" value="ECO:0007669"/>
    <property type="project" value="EnsemblFungi"/>
</dbReference>
<evidence type="ECO:0000256" key="7">
    <source>
        <dbReference type="SAM" id="MobiDB-lite"/>
    </source>
</evidence>
<dbReference type="InterPro" id="IPR012677">
    <property type="entry name" value="Nucleotide-bd_a/b_plait_sf"/>
</dbReference>
<evidence type="ECO:0000256" key="6">
    <source>
        <dbReference type="PROSITE-ProRule" id="PRU00176"/>
    </source>
</evidence>
<evidence type="ECO:0000256" key="5">
    <source>
        <dbReference type="ARBA" id="ARBA00023242"/>
    </source>
</evidence>
<evidence type="ECO:0000256" key="3">
    <source>
        <dbReference type="ARBA" id="ARBA00022737"/>
    </source>
</evidence>
<evidence type="ECO:0000259" key="8">
    <source>
        <dbReference type="PROSITE" id="PS50102"/>
    </source>
</evidence>
<comment type="subcellular location">
    <subcellularLocation>
        <location evidence="1">Nucleus</location>
    </subcellularLocation>
</comment>
<gene>
    <name evidence="9" type="ORF">HGUI_02190</name>
</gene>
<dbReference type="InterPro" id="IPR035979">
    <property type="entry name" value="RBD_domain_sf"/>
</dbReference>
<dbReference type="GO" id="GO:0042802">
    <property type="term" value="F:identical protein binding"/>
    <property type="evidence" value="ECO:0007669"/>
    <property type="project" value="EnsemblFungi"/>
</dbReference>
<dbReference type="GO" id="GO:0005634">
    <property type="term" value="C:nucleus"/>
    <property type="evidence" value="ECO:0007669"/>
    <property type="project" value="UniProtKB-SubCell"/>
</dbReference>
<dbReference type="Pfam" id="PF00076">
    <property type="entry name" value="RRM_1"/>
    <property type="match status" value="2"/>
</dbReference>
<evidence type="ECO:0000256" key="1">
    <source>
        <dbReference type="ARBA" id="ARBA00004123"/>
    </source>
</evidence>
<dbReference type="PANTHER" id="PTHR23003">
    <property type="entry name" value="RNA RECOGNITION MOTIF RRM DOMAIN CONTAINING PROTEIN"/>
    <property type="match status" value="1"/>
</dbReference>
<dbReference type="GO" id="GO:0017148">
    <property type="term" value="P:negative regulation of translation"/>
    <property type="evidence" value="ECO:0007669"/>
    <property type="project" value="EnsemblFungi"/>
</dbReference>
<keyword evidence="4 6" id="KW-0694">RNA-binding</keyword>
<feature type="domain" description="RRM" evidence="8">
    <location>
        <begin position="142"/>
        <end position="217"/>
    </location>
</feature>
<feature type="region of interest" description="Disordered" evidence="7">
    <location>
        <begin position="1"/>
        <end position="21"/>
    </location>
</feature>
<dbReference type="OrthoDB" id="1099063at2759"/>
<dbReference type="GO" id="GO:0008143">
    <property type="term" value="F:poly(A) binding"/>
    <property type="evidence" value="ECO:0007669"/>
    <property type="project" value="EnsemblFungi"/>
</dbReference>
<dbReference type="GO" id="GO:0003729">
    <property type="term" value="F:mRNA binding"/>
    <property type="evidence" value="ECO:0007669"/>
    <property type="project" value="EnsemblFungi"/>
</dbReference>
<dbReference type="GO" id="GO:0031370">
    <property type="term" value="F:eukaryotic initiation factor 4G binding"/>
    <property type="evidence" value="ECO:0007669"/>
    <property type="project" value="EnsemblFungi"/>
</dbReference>
<dbReference type="InterPro" id="IPR003954">
    <property type="entry name" value="RRM_euk-type"/>
</dbReference>
<proteinExistence type="predicted"/>
<feature type="domain" description="RRM" evidence="8">
    <location>
        <begin position="67"/>
        <end position="137"/>
    </location>
</feature>
<dbReference type="PROSITE" id="PS50102">
    <property type="entry name" value="RRM"/>
    <property type="match status" value="2"/>
</dbReference>
<accession>A0A1L0FK83</accession>
<dbReference type="InterPro" id="IPR000504">
    <property type="entry name" value="RRM_dom"/>
</dbReference>
<dbReference type="GO" id="GO:0061752">
    <property type="term" value="F:telomeric repeat-containing RNA binding"/>
    <property type="evidence" value="ECO:0007669"/>
    <property type="project" value="EnsemblFungi"/>
</dbReference>
<dbReference type="GO" id="GO:0003691">
    <property type="term" value="F:double-stranded telomeric DNA binding"/>
    <property type="evidence" value="ECO:0007669"/>
    <property type="project" value="EnsemblFungi"/>
</dbReference>
<dbReference type="SMART" id="SM00360">
    <property type="entry name" value="RRM"/>
    <property type="match status" value="2"/>
</dbReference>
<keyword evidence="5" id="KW-0539">Nucleus</keyword>
<dbReference type="GO" id="GO:0005737">
    <property type="term" value="C:cytoplasm"/>
    <property type="evidence" value="ECO:0007669"/>
    <property type="project" value="EnsemblFungi"/>
</dbReference>
<dbReference type="SUPFAM" id="SSF54928">
    <property type="entry name" value="RNA-binding domain, RBD"/>
    <property type="match status" value="2"/>
</dbReference>
<dbReference type="SMART" id="SM00361">
    <property type="entry name" value="RRM_1"/>
    <property type="match status" value="1"/>
</dbReference>
<dbReference type="GO" id="GO:0000398">
    <property type="term" value="P:mRNA splicing, via spliceosome"/>
    <property type="evidence" value="ECO:0007669"/>
    <property type="project" value="EnsemblFungi"/>
</dbReference>
<dbReference type="GO" id="GO:0006415">
    <property type="term" value="P:translational termination"/>
    <property type="evidence" value="ECO:0007669"/>
    <property type="project" value="EnsemblFungi"/>
</dbReference>
<dbReference type="GO" id="GO:2000805">
    <property type="term" value="P:negative regulation of termination of RNA polymerase II transcription, poly(A)-coupled"/>
    <property type="evidence" value="ECO:0007669"/>
    <property type="project" value="EnsemblFungi"/>
</dbReference>
<evidence type="ECO:0000313" key="9">
    <source>
        <dbReference type="EMBL" id="SGZ39990.1"/>
    </source>
</evidence>
<evidence type="ECO:0000313" key="10">
    <source>
        <dbReference type="Proteomes" id="UP000183365"/>
    </source>
</evidence>
<keyword evidence="2" id="KW-0507">mRNA processing</keyword>
<dbReference type="GO" id="GO:0032968">
    <property type="term" value="P:positive regulation of transcription elongation by RNA polymerase II"/>
    <property type="evidence" value="ECO:0007669"/>
    <property type="project" value="EnsemblFungi"/>
</dbReference>
<reference evidence="10" key="1">
    <citation type="submission" date="2016-11" db="EMBL/GenBank/DDBJ databases">
        <authorList>
            <person name="Guldener U."/>
        </authorList>
    </citation>
    <scope>NUCLEOTIDE SEQUENCE [LARGE SCALE GENOMIC DNA]</scope>
</reference>
<evidence type="ECO:0000256" key="4">
    <source>
        <dbReference type="ARBA" id="ARBA00022884"/>
    </source>
</evidence>
<dbReference type="PANTHER" id="PTHR23003:SF62">
    <property type="entry name" value="SERINE_ARGININE (SR)-TYPE SHUTTLING MRNA BINDING PROTEIN NPL3"/>
    <property type="match status" value="1"/>
</dbReference>
<feature type="region of interest" description="Disordered" evidence="7">
    <location>
        <begin position="260"/>
        <end position="297"/>
    </location>
</feature>
<protein>
    <recommendedName>
        <fullName evidence="8">RRM domain-containing protein</fullName>
    </recommendedName>
</protein>
<dbReference type="AlphaFoldDB" id="A0A1L0FK83"/>
<sequence length="309" mass="34080">MSFEEQTEQQPQVQEQTTVQEGYAQVEQQPQVQEPVSVQTGYIQVEQQQPPVQRYPTHFPEEKISETRLYVKPFPDDVQEHEIIDIFSPFGNIKEIKIVKNFVFIEFDNAESAKKAMVEIQGKKFADRPLEIVFAKLPLVRHRMLIKGLNESTSWQDLKDFGNSKGYQVTFAAANGRDQMGEGVLEFASEEDLNKALESMQGEDWNGQILSVEKDLNPPPIRKSSGFRGGFRGGRGGFRGGFRGGRGGFRGGFRGGRGGFGGDRGGFRGGFRGGRGGFRGGRGGFGGDRGGFRGGRGGFGGDRGGYNAY</sequence>
<feature type="compositionally biased region" description="Low complexity" evidence="7">
    <location>
        <begin position="8"/>
        <end position="21"/>
    </location>
</feature>
<dbReference type="VEuPathDB" id="FungiDB:HGUI_02190"/>
<organism evidence="9 10">
    <name type="scientific">Hanseniaspora guilliermondii</name>
    <dbReference type="NCBI Taxonomy" id="56406"/>
    <lineage>
        <taxon>Eukaryota</taxon>
        <taxon>Fungi</taxon>
        <taxon>Dikarya</taxon>
        <taxon>Ascomycota</taxon>
        <taxon>Saccharomycotina</taxon>
        <taxon>Saccharomycetes</taxon>
        <taxon>Saccharomycodales</taxon>
        <taxon>Saccharomycodaceae</taxon>
        <taxon>Hanseniaspora</taxon>
    </lineage>
</organism>
<dbReference type="Proteomes" id="UP000183365">
    <property type="component" value="Unassembled WGS sequence"/>
</dbReference>
<evidence type="ECO:0000256" key="2">
    <source>
        <dbReference type="ARBA" id="ARBA00022664"/>
    </source>
</evidence>
<keyword evidence="10" id="KW-1185">Reference proteome</keyword>